<dbReference type="Gene3D" id="3.80.10.10">
    <property type="entry name" value="Ribonuclease Inhibitor"/>
    <property type="match status" value="1"/>
</dbReference>
<dbReference type="Pfam" id="PF12937">
    <property type="entry name" value="F-box-like"/>
    <property type="match status" value="1"/>
</dbReference>
<dbReference type="PANTHER" id="PTHR38926">
    <property type="entry name" value="F-BOX DOMAIN CONTAINING PROTEIN, EXPRESSED"/>
    <property type="match status" value="1"/>
</dbReference>
<dbReference type="Proteomes" id="UP001479436">
    <property type="component" value="Unassembled WGS sequence"/>
</dbReference>
<gene>
    <name evidence="2" type="ORF">K7432_006449</name>
</gene>
<evidence type="ECO:0000313" key="3">
    <source>
        <dbReference type="Proteomes" id="UP001479436"/>
    </source>
</evidence>
<keyword evidence="3" id="KW-1185">Reference proteome</keyword>
<name>A0ABR2WUV4_9FUNG</name>
<dbReference type="PANTHER" id="PTHR38926:SF72">
    <property type="entry name" value="IM:7136021-RELATED"/>
    <property type="match status" value="1"/>
</dbReference>
<proteinExistence type="predicted"/>
<dbReference type="SUPFAM" id="SSF52047">
    <property type="entry name" value="RNI-like"/>
    <property type="match status" value="1"/>
</dbReference>
<dbReference type="InterPro" id="IPR032675">
    <property type="entry name" value="LRR_dom_sf"/>
</dbReference>
<comment type="caution">
    <text evidence="2">The sequence shown here is derived from an EMBL/GenBank/DDBJ whole genome shotgun (WGS) entry which is preliminary data.</text>
</comment>
<evidence type="ECO:0000313" key="2">
    <source>
        <dbReference type="EMBL" id="KAK9765315.1"/>
    </source>
</evidence>
<dbReference type="SUPFAM" id="SSF81383">
    <property type="entry name" value="F-box domain"/>
    <property type="match status" value="1"/>
</dbReference>
<protein>
    <recommendedName>
        <fullName evidence="1">F-box domain-containing protein</fullName>
    </recommendedName>
</protein>
<reference evidence="2 3" key="1">
    <citation type="submission" date="2023-04" db="EMBL/GenBank/DDBJ databases">
        <title>Genome of Basidiobolus ranarum AG-B5.</title>
        <authorList>
            <person name="Stajich J.E."/>
            <person name="Carter-House D."/>
            <person name="Gryganskyi A."/>
        </authorList>
    </citation>
    <scope>NUCLEOTIDE SEQUENCE [LARGE SCALE GENOMIC DNA]</scope>
    <source>
        <strain evidence="2 3">AG-B5</strain>
    </source>
</reference>
<accession>A0ABR2WUV4</accession>
<dbReference type="EMBL" id="JASJQH010000285">
    <property type="protein sequence ID" value="KAK9765315.1"/>
    <property type="molecule type" value="Genomic_DNA"/>
</dbReference>
<dbReference type="InterPro" id="IPR036047">
    <property type="entry name" value="F-box-like_dom_sf"/>
</dbReference>
<organism evidence="2 3">
    <name type="scientific">Basidiobolus ranarum</name>
    <dbReference type="NCBI Taxonomy" id="34480"/>
    <lineage>
        <taxon>Eukaryota</taxon>
        <taxon>Fungi</taxon>
        <taxon>Fungi incertae sedis</taxon>
        <taxon>Zoopagomycota</taxon>
        <taxon>Entomophthoromycotina</taxon>
        <taxon>Basidiobolomycetes</taxon>
        <taxon>Basidiobolales</taxon>
        <taxon>Basidiobolaceae</taxon>
        <taxon>Basidiobolus</taxon>
    </lineage>
</organism>
<sequence length="505" mass="56797">MIASILPSEVLKQIFELFAKEDDHCTLYSCTLVCHLWHPLANCILWRKPVMGGCEEYSLQLQSLILSSSTHAHWIQEWSSRNLPATILPRLRNLKKLPEIPARSLQPLVSNGVPTDIRFIRKLNSRGNELLLLIEILKLCPYLEEITIRIFAIDVNTNIDYFERLSSMSRLVRLTIEFEDFDMGDFGASFIESVTTLTPNLKQLSLKTGTFAGHRLLGITERCSELDSLSFEYWHDPNVEAMTTFVEELAKGLGHRLRHFSVIQRESLHLWGIGLNEESFTALTTTLSHSLSRLTFYRSPSSDDSDMENVINSAAWEKLFSACASNLVELNLLAFRPFPPSVSRVISEGCPNLKSLSITSEDAEFICPILGAYGPQLTSLELIGCKLGVETLNTVFKCCRSLTKLVFMHSEIGGSRPLVHQKGISNFLQKVGPRLQSLIITGTLISSHVLEEIRVYCKELKHLDLTQVASIDEKLVVADFKASLMNLKWIKINGKGVHCGIKPHS</sequence>
<evidence type="ECO:0000259" key="1">
    <source>
        <dbReference type="Pfam" id="PF12937"/>
    </source>
</evidence>
<feature type="domain" description="F-box" evidence="1">
    <location>
        <begin position="5"/>
        <end position="50"/>
    </location>
</feature>
<dbReference type="InterPro" id="IPR001810">
    <property type="entry name" value="F-box_dom"/>
</dbReference>